<comment type="subcellular location">
    <subcellularLocation>
        <location evidence="1">Membrane</location>
        <topology evidence="1">Multi-pass membrane protein</topology>
    </subcellularLocation>
</comment>
<keyword evidence="7 8" id="KW-0472">Membrane</keyword>
<evidence type="ECO:0000256" key="6">
    <source>
        <dbReference type="ARBA" id="ARBA00022989"/>
    </source>
</evidence>
<dbReference type="OrthoDB" id="260807at2759"/>
<keyword evidence="4" id="KW-0592">Phosphate transport</keyword>
<feature type="transmembrane region" description="Helical" evidence="8">
    <location>
        <begin position="7"/>
        <end position="28"/>
    </location>
</feature>
<evidence type="ECO:0000256" key="3">
    <source>
        <dbReference type="ARBA" id="ARBA00022448"/>
    </source>
</evidence>
<keyword evidence="10" id="KW-1185">Reference proteome</keyword>
<dbReference type="Pfam" id="PF01384">
    <property type="entry name" value="PHO4"/>
    <property type="match status" value="1"/>
</dbReference>
<dbReference type="PANTHER" id="PTHR11101:SF80">
    <property type="entry name" value="PHOSPHATE TRANSPORTER"/>
    <property type="match status" value="1"/>
</dbReference>
<evidence type="ECO:0000256" key="8">
    <source>
        <dbReference type="SAM" id="Phobius"/>
    </source>
</evidence>
<protein>
    <recommendedName>
        <fullName evidence="11">Phosphate transporter</fullName>
    </recommendedName>
</protein>
<evidence type="ECO:0000313" key="9">
    <source>
        <dbReference type="EMBL" id="CAD7250864.1"/>
    </source>
</evidence>
<evidence type="ECO:0000256" key="5">
    <source>
        <dbReference type="ARBA" id="ARBA00022692"/>
    </source>
</evidence>
<evidence type="ECO:0000313" key="10">
    <source>
        <dbReference type="Proteomes" id="UP000677054"/>
    </source>
</evidence>
<dbReference type="InterPro" id="IPR001204">
    <property type="entry name" value="Phos_transporter"/>
</dbReference>
<keyword evidence="3" id="KW-0813">Transport</keyword>
<evidence type="ECO:0000256" key="1">
    <source>
        <dbReference type="ARBA" id="ARBA00004141"/>
    </source>
</evidence>
<organism evidence="9">
    <name type="scientific">Darwinula stevensoni</name>
    <dbReference type="NCBI Taxonomy" id="69355"/>
    <lineage>
        <taxon>Eukaryota</taxon>
        <taxon>Metazoa</taxon>
        <taxon>Ecdysozoa</taxon>
        <taxon>Arthropoda</taxon>
        <taxon>Crustacea</taxon>
        <taxon>Oligostraca</taxon>
        <taxon>Ostracoda</taxon>
        <taxon>Podocopa</taxon>
        <taxon>Podocopida</taxon>
        <taxon>Darwinulocopina</taxon>
        <taxon>Darwinuloidea</taxon>
        <taxon>Darwinulidae</taxon>
        <taxon>Darwinula</taxon>
    </lineage>
</organism>
<name>A0A7R9ABK8_9CRUS</name>
<dbReference type="Proteomes" id="UP000677054">
    <property type="component" value="Unassembled WGS sequence"/>
</dbReference>
<feature type="non-terminal residue" evidence="9">
    <location>
        <position position="1"/>
    </location>
</feature>
<accession>A0A7R9ABK8</accession>
<sequence>MEAYEIDALWIVIVGFVMAFTAAFTIGANDVANSFGTSVGSKVLTVKQACILGVICETAGSILLGAEVTAAIGSEIMNEAVYNGTEKQIMLGSLATLGKPFPFGTSSTFHPFVGASGAWQLIATFFRLPISTTHGVVGSIIGFNLVAKGLPAVKWM</sequence>
<dbReference type="EMBL" id="CAJPEV010003118">
    <property type="protein sequence ID" value="CAG0898974.1"/>
    <property type="molecule type" value="Genomic_DNA"/>
</dbReference>
<evidence type="ECO:0000256" key="2">
    <source>
        <dbReference type="ARBA" id="ARBA00009916"/>
    </source>
</evidence>
<proteinExistence type="inferred from homology"/>
<evidence type="ECO:0008006" key="11">
    <source>
        <dbReference type="Google" id="ProtNLM"/>
    </source>
</evidence>
<dbReference type="EMBL" id="LR902635">
    <property type="protein sequence ID" value="CAD7250864.1"/>
    <property type="molecule type" value="Genomic_DNA"/>
</dbReference>
<dbReference type="GO" id="GO:0035435">
    <property type="term" value="P:phosphate ion transmembrane transport"/>
    <property type="evidence" value="ECO:0007669"/>
    <property type="project" value="TreeGrafter"/>
</dbReference>
<reference evidence="9" key="1">
    <citation type="submission" date="2020-11" db="EMBL/GenBank/DDBJ databases">
        <authorList>
            <person name="Tran Van P."/>
        </authorList>
    </citation>
    <scope>NUCLEOTIDE SEQUENCE</scope>
</reference>
<evidence type="ECO:0000256" key="4">
    <source>
        <dbReference type="ARBA" id="ARBA00022592"/>
    </source>
</evidence>
<evidence type="ECO:0000256" key="7">
    <source>
        <dbReference type="ARBA" id="ARBA00023136"/>
    </source>
</evidence>
<keyword evidence="5 8" id="KW-0812">Transmembrane</keyword>
<dbReference type="PANTHER" id="PTHR11101">
    <property type="entry name" value="PHOSPHATE TRANSPORTER"/>
    <property type="match status" value="1"/>
</dbReference>
<dbReference type="GO" id="GO:0016020">
    <property type="term" value="C:membrane"/>
    <property type="evidence" value="ECO:0007669"/>
    <property type="project" value="UniProtKB-SubCell"/>
</dbReference>
<dbReference type="GO" id="GO:0005315">
    <property type="term" value="F:phosphate transmembrane transporter activity"/>
    <property type="evidence" value="ECO:0007669"/>
    <property type="project" value="InterPro"/>
</dbReference>
<keyword evidence="6 8" id="KW-1133">Transmembrane helix</keyword>
<dbReference type="AlphaFoldDB" id="A0A7R9ABK8"/>
<comment type="similarity">
    <text evidence="2">Belongs to the inorganic phosphate transporter (PiT) (TC 2.A.20) family.</text>
</comment>
<gene>
    <name evidence="9" type="ORF">DSTB1V02_LOCUS10633</name>
</gene>